<dbReference type="EMBL" id="QJNS01000288">
    <property type="protein sequence ID" value="RYO80479.1"/>
    <property type="molecule type" value="Genomic_DNA"/>
</dbReference>
<feature type="compositionally biased region" description="Basic and acidic residues" evidence="1">
    <location>
        <begin position="149"/>
        <end position="178"/>
    </location>
</feature>
<reference evidence="2 3" key="1">
    <citation type="submission" date="2018-06" db="EMBL/GenBank/DDBJ databases">
        <title>Complete Genomes of Monosporascus.</title>
        <authorList>
            <person name="Robinson A.J."/>
            <person name="Natvig D.O."/>
        </authorList>
    </citation>
    <scope>NUCLEOTIDE SEQUENCE [LARGE SCALE GENOMIC DNA]</scope>
    <source>
        <strain evidence="2 3">CBS 609.92</strain>
    </source>
</reference>
<keyword evidence="3" id="KW-1185">Reference proteome</keyword>
<sequence>MQHNHETAQQRHEYARENQHRERTGNGSYQVYDSGRTLPKGRQARRPHYVADPGDRKIGDPLEDEYATYNGRYSDRAEQHHQFKAGGMILRQFYGLHMNNSIGKPSESNRDLQLPRRTRTAATIWSDNTQGNLPPDDRSDSEYDQYDPDGPRELARIRDEIREDRTRNAEVKRGYMQA</sequence>
<comment type="caution">
    <text evidence="2">The sequence shown here is derived from an EMBL/GenBank/DDBJ whole genome shotgun (WGS) entry which is preliminary data.</text>
</comment>
<proteinExistence type="predicted"/>
<dbReference type="Proteomes" id="UP000294003">
    <property type="component" value="Unassembled WGS sequence"/>
</dbReference>
<gene>
    <name evidence="2" type="ORF">DL762_007620</name>
</gene>
<evidence type="ECO:0000313" key="2">
    <source>
        <dbReference type="EMBL" id="RYO80479.1"/>
    </source>
</evidence>
<accession>A0ABY0H308</accession>
<feature type="region of interest" description="Disordered" evidence="1">
    <location>
        <begin position="1"/>
        <end position="62"/>
    </location>
</feature>
<feature type="compositionally biased region" description="Basic and acidic residues" evidence="1">
    <location>
        <begin position="1"/>
        <end position="24"/>
    </location>
</feature>
<feature type="compositionally biased region" description="Polar residues" evidence="1">
    <location>
        <begin position="120"/>
        <end position="132"/>
    </location>
</feature>
<evidence type="ECO:0000313" key="3">
    <source>
        <dbReference type="Proteomes" id="UP000294003"/>
    </source>
</evidence>
<organism evidence="2 3">
    <name type="scientific">Monosporascus cannonballus</name>
    <dbReference type="NCBI Taxonomy" id="155416"/>
    <lineage>
        <taxon>Eukaryota</taxon>
        <taxon>Fungi</taxon>
        <taxon>Dikarya</taxon>
        <taxon>Ascomycota</taxon>
        <taxon>Pezizomycotina</taxon>
        <taxon>Sordariomycetes</taxon>
        <taxon>Xylariomycetidae</taxon>
        <taxon>Xylariales</taxon>
        <taxon>Xylariales incertae sedis</taxon>
        <taxon>Monosporascus</taxon>
    </lineage>
</organism>
<name>A0ABY0H308_9PEZI</name>
<feature type="region of interest" description="Disordered" evidence="1">
    <location>
        <begin position="120"/>
        <end position="178"/>
    </location>
</feature>
<protein>
    <submittedName>
        <fullName evidence="2">Uncharacterized protein</fullName>
    </submittedName>
</protein>
<evidence type="ECO:0000256" key="1">
    <source>
        <dbReference type="SAM" id="MobiDB-lite"/>
    </source>
</evidence>